<reference evidence="1 2" key="1">
    <citation type="submission" date="2015-09" db="EMBL/GenBank/DDBJ databases">
        <title>Host preference determinants of Valsa canker pathogens revealed by comparative genomics.</title>
        <authorList>
            <person name="Yin Z."/>
            <person name="Huang L."/>
        </authorList>
    </citation>
    <scope>NUCLEOTIDE SEQUENCE [LARGE SCALE GENOMIC DNA]</scope>
    <source>
        <strain evidence="1 2">SXYLt</strain>
    </source>
</reference>
<evidence type="ECO:0000313" key="2">
    <source>
        <dbReference type="Proteomes" id="UP000285146"/>
    </source>
</evidence>
<dbReference type="InParanoid" id="A0A423VT07"/>
<organism evidence="1 2">
    <name type="scientific">Cytospora leucostoma</name>
    <dbReference type="NCBI Taxonomy" id="1230097"/>
    <lineage>
        <taxon>Eukaryota</taxon>
        <taxon>Fungi</taxon>
        <taxon>Dikarya</taxon>
        <taxon>Ascomycota</taxon>
        <taxon>Pezizomycotina</taxon>
        <taxon>Sordariomycetes</taxon>
        <taxon>Sordariomycetidae</taxon>
        <taxon>Diaporthales</taxon>
        <taxon>Cytosporaceae</taxon>
        <taxon>Cytospora</taxon>
    </lineage>
</organism>
<protein>
    <submittedName>
        <fullName evidence="1">Uncharacterized protein</fullName>
    </submittedName>
</protein>
<dbReference type="Proteomes" id="UP000285146">
    <property type="component" value="Unassembled WGS sequence"/>
</dbReference>
<proteinExistence type="predicted"/>
<keyword evidence="2" id="KW-1185">Reference proteome</keyword>
<comment type="caution">
    <text evidence="1">The sequence shown here is derived from an EMBL/GenBank/DDBJ whole genome shotgun (WGS) entry which is preliminary data.</text>
</comment>
<accession>A0A423VT07</accession>
<sequence>MPFKNPRHHHMVLRDIFIEGRRRPFSDVATLTLKDGDSSFGSFPTQTPTTASAITNRPIMQVHVDGTTLAQWDLNLVTERNMPGAGAFSSSAPSKMLQLKLPLAERRFESQSVGNTPHRKTIELYMVSHEDFHTAVSYLSKHAGLQHIDLHKEAAPFGSLVLEKTPILKVKVSLPWTKEHTFEAPRVKKVARSLQPLATAAKKLITTSILTQRAQPAQILRPEDPVLDHNLGLVRPLSLAYQ</sequence>
<dbReference type="OrthoDB" id="5231113at2759"/>
<gene>
    <name evidence="1" type="ORF">VPNG_09362</name>
</gene>
<dbReference type="AlphaFoldDB" id="A0A423VT07"/>
<name>A0A423VT07_9PEZI</name>
<dbReference type="EMBL" id="LKEB01000077">
    <property type="protein sequence ID" value="ROV94136.1"/>
    <property type="molecule type" value="Genomic_DNA"/>
</dbReference>
<evidence type="ECO:0000313" key="1">
    <source>
        <dbReference type="EMBL" id="ROV94136.1"/>
    </source>
</evidence>